<evidence type="ECO:0000256" key="3">
    <source>
        <dbReference type="ARBA" id="ARBA00022741"/>
    </source>
</evidence>
<dbReference type="InterPro" id="IPR036890">
    <property type="entry name" value="HATPase_C_sf"/>
</dbReference>
<dbReference type="GO" id="GO:0000155">
    <property type="term" value="F:phosphorelay sensor kinase activity"/>
    <property type="evidence" value="ECO:0007669"/>
    <property type="project" value="InterPro"/>
</dbReference>
<evidence type="ECO:0000259" key="7">
    <source>
        <dbReference type="PROSITE" id="PS50109"/>
    </source>
</evidence>
<evidence type="ECO:0000256" key="4">
    <source>
        <dbReference type="ARBA" id="ARBA00022777"/>
    </source>
</evidence>
<keyword evidence="4 8" id="KW-0418">Kinase</keyword>
<sequence length="304" mass="33683">MPSSAVLGMKYYEVLPRILADDRDALSVALADKKPLNLKAYSFNCLYDRVKADIRIEPVRVDSGKVEVLRVEISPYSACSMDRKLQKSQRLIDIGKIASTLAHGVRNPLNAIKGSVVYLREKYSNEQTLIEFTRIMEEEITRLDNFISKFLSTSISVAGLSESDVNVLLKKIEIYTSLQTHTNDISANYEYGDIPRVAIDSFQLEQAVLNVINNSIEAIGSGGHLSVKTRIQKVSGNDFVLIDISDTGPGMTDNGINGISTENKGRGFGLFITREILQYYGGFLEIKSRKGAGTAVRLYLRVSS</sequence>
<dbReference type="InterPro" id="IPR005467">
    <property type="entry name" value="His_kinase_dom"/>
</dbReference>
<dbReference type="PRINTS" id="PR00344">
    <property type="entry name" value="BCTRLSENSOR"/>
</dbReference>
<dbReference type="Pfam" id="PF02518">
    <property type="entry name" value="HATPase_c"/>
    <property type="match status" value="1"/>
</dbReference>
<dbReference type="PANTHER" id="PTHR43065">
    <property type="entry name" value="SENSOR HISTIDINE KINASE"/>
    <property type="match status" value="1"/>
</dbReference>
<protein>
    <submittedName>
        <fullName evidence="8">Sensor histidine kinase</fullName>
    </submittedName>
</protein>
<dbReference type="Gene3D" id="1.10.287.130">
    <property type="match status" value="1"/>
</dbReference>
<dbReference type="InterPro" id="IPR036097">
    <property type="entry name" value="HisK_dim/P_sf"/>
</dbReference>
<dbReference type="InterPro" id="IPR004358">
    <property type="entry name" value="Sig_transdc_His_kin-like_C"/>
</dbReference>
<evidence type="ECO:0000256" key="6">
    <source>
        <dbReference type="ARBA" id="ARBA00023012"/>
    </source>
</evidence>
<dbReference type="Pfam" id="PF00512">
    <property type="entry name" value="HisKA"/>
    <property type="match status" value="1"/>
</dbReference>
<organism evidence="8">
    <name type="scientific">hydrothermal vent metagenome</name>
    <dbReference type="NCBI Taxonomy" id="652676"/>
    <lineage>
        <taxon>unclassified sequences</taxon>
        <taxon>metagenomes</taxon>
        <taxon>ecological metagenomes</taxon>
    </lineage>
</organism>
<dbReference type="InterPro" id="IPR003661">
    <property type="entry name" value="HisK_dim/P_dom"/>
</dbReference>
<dbReference type="Gene3D" id="3.30.565.10">
    <property type="entry name" value="Histidine kinase-like ATPase, C-terminal domain"/>
    <property type="match status" value="1"/>
</dbReference>
<evidence type="ECO:0000256" key="1">
    <source>
        <dbReference type="ARBA" id="ARBA00022553"/>
    </source>
</evidence>
<evidence type="ECO:0000313" key="8">
    <source>
        <dbReference type="EMBL" id="VAX34736.1"/>
    </source>
</evidence>
<dbReference type="CDD" id="cd00082">
    <property type="entry name" value="HisKA"/>
    <property type="match status" value="1"/>
</dbReference>
<evidence type="ECO:0000256" key="2">
    <source>
        <dbReference type="ARBA" id="ARBA00022679"/>
    </source>
</evidence>
<keyword evidence="6" id="KW-0902">Two-component regulatory system</keyword>
<dbReference type="AlphaFoldDB" id="A0A3B1CVV3"/>
<dbReference type="PROSITE" id="PS50109">
    <property type="entry name" value="HIS_KIN"/>
    <property type="match status" value="1"/>
</dbReference>
<accession>A0A3B1CVV3</accession>
<evidence type="ECO:0000256" key="5">
    <source>
        <dbReference type="ARBA" id="ARBA00022840"/>
    </source>
</evidence>
<keyword evidence="2" id="KW-0808">Transferase</keyword>
<feature type="domain" description="Histidine kinase" evidence="7">
    <location>
        <begin position="100"/>
        <end position="304"/>
    </location>
</feature>
<dbReference type="SMART" id="SM00387">
    <property type="entry name" value="HATPase_c"/>
    <property type="match status" value="1"/>
</dbReference>
<dbReference type="PANTHER" id="PTHR43065:SF10">
    <property type="entry name" value="PEROXIDE STRESS-ACTIVATED HISTIDINE KINASE MAK3"/>
    <property type="match status" value="1"/>
</dbReference>
<dbReference type="InterPro" id="IPR003594">
    <property type="entry name" value="HATPase_dom"/>
</dbReference>
<dbReference type="EMBL" id="UOGI01000380">
    <property type="protein sequence ID" value="VAX34736.1"/>
    <property type="molecule type" value="Genomic_DNA"/>
</dbReference>
<keyword evidence="1" id="KW-0597">Phosphoprotein</keyword>
<reference evidence="8" key="1">
    <citation type="submission" date="2018-06" db="EMBL/GenBank/DDBJ databases">
        <authorList>
            <person name="Zhirakovskaya E."/>
        </authorList>
    </citation>
    <scope>NUCLEOTIDE SEQUENCE</scope>
</reference>
<dbReference type="SMART" id="SM00388">
    <property type="entry name" value="HisKA"/>
    <property type="match status" value="1"/>
</dbReference>
<keyword evidence="5" id="KW-0067">ATP-binding</keyword>
<dbReference type="SUPFAM" id="SSF55874">
    <property type="entry name" value="ATPase domain of HSP90 chaperone/DNA topoisomerase II/histidine kinase"/>
    <property type="match status" value="1"/>
</dbReference>
<name>A0A3B1CVV3_9ZZZZ</name>
<dbReference type="SUPFAM" id="SSF47384">
    <property type="entry name" value="Homodimeric domain of signal transducing histidine kinase"/>
    <property type="match status" value="1"/>
</dbReference>
<keyword evidence="3" id="KW-0547">Nucleotide-binding</keyword>
<dbReference type="GO" id="GO:0005524">
    <property type="term" value="F:ATP binding"/>
    <property type="evidence" value="ECO:0007669"/>
    <property type="project" value="UniProtKB-KW"/>
</dbReference>
<proteinExistence type="predicted"/>
<gene>
    <name evidence="8" type="ORF">MNBD_NITROSPIRAE03-294</name>
</gene>